<organism evidence="2 3">
    <name type="scientific">Roseibacillus persicicus</name>
    <dbReference type="NCBI Taxonomy" id="454148"/>
    <lineage>
        <taxon>Bacteria</taxon>
        <taxon>Pseudomonadati</taxon>
        <taxon>Verrucomicrobiota</taxon>
        <taxon>Verrucomicrobiia</taxon>
        <taxon>Verrucomicrobiales</taxon>
        <taxon>Verrucomicrobiaceae</taxon>
        <taxon>Roseibacillus</taxon>
    </lineage>
</organism>
<reference evidence="2" key="1">
    <citation type="journal article" date="2014" name="Int. J. Syst. Evol. Microbiol.">
        <title>Complete genome sequence of Corynebacterium casei LMG S-19264T (=DSM 44701T), isolated from a smear-ripened cheese.</title>
        <authorList>
            <consortium name="US DOE Joint Genome Institute (JGI-PGF)"/>
            <person name="Walter F."/>
            <person name="Albersmeier A."/>
            <person name="Kalinowski J."/>
            <person name="Ruckert C."/>
        </authorList>
    </citation>
    <scope>NUCLEOTIDE SEQUENCE</scope>
    <source>
        <strain evidence="2">KCTC 12988</strain>
    </source>
</reference>
<dbReference type="AlphaFoldDB" id="A0A918TE87"/>
<evidence type="ECO:0000313" key="3">
    <source>
        <dbReference type="Proteomes" id="UP000644507"/>
    </source>
</evidence>
<keyword evidence="3" id="KW-1185">Reference proteome</keyword>
<dbReference type="RefSeq" id="WP_189567085.1">
    <property type="nucleotide sequence ID" value="NZ_BMXI01000002.1"/>
</dbReference>
<accession>A0A918TE87</accession>
<name>A0A918TE87_9BACT</name>
<comment type="caution">
    <text evidence="2">The sequence shown here is derived from an EMBL/GenBank/DDBJ whole genome shotgun (WGS) entry which is preliminary data.</text>
</comment>
<keyword evidence="1" id="KW-0732">Signal</keyword>
<evidence type="ECO:0008006" key="4">
    <source>
        <dbReference type="Google" id="ProtNLM"/>
    </source>
</evidence>
<evidence type="ECO:0000256" key="1">
    <source>
        <dbReference type="SAM" id="SignalP"/>
    </source>
</evidence>
<feature type="chain" id="PRO_5037594504" description="Lipoprotein" evidence="1">
    <location>
        <begin position="19"/>
        <end position="223"/>
    </location>
</feature>
<dbReference type="Proteomes" id="UP000644507">
    <property type="component" value="Unassembled WGS sequence"/>
</dbReference>
<evidence type="ECO:0000313" key="2">
    <source>
        <dbReference type="EMBL" id="GHC43108.1"/>
    </source>
</evidence>
<dbReference type="PROSITE" id="PS51257">
    <property type="entry name" value="PROKAR_LIPOPROTEIN"/>
    <property type="match status" value="1"/>
</dbReference>
<proteinExistence type="predicted"/>
<sequence>MKSFFPILLVPFFLTSCAQFFVKEKTYEATGGAEVNGAAVTSAVKGMGGKAGASVSAMVYNAATGETDGPFLWRIEARGEEGVHESMTIHSLRTKTELTKRNEPFPAKWLGEAMPFEPLKGRKNKGKVFAKFQPPGKLEVFPEVDGKITMEADLTIRANGRNERRKVSFEMEPKVGRTTETLFLPGEIVNSLGKKDPTEWKWNSTPGADPYGNEFWGPDQYYY</sequence>
<reference evidence="2" key="2">
    <citation type="submission" date="2020-09" db="EMBL/GenBank/DDBJ databases">
        <authorList>
            <person name="Sun Q."/>
            <person name="Kim S."/>
        </authorList>
    </citation>
    <scope>NUCLEOTIDE SEQUENCE</scope>
    <source>
        <strain evidence="2">KCTC 12988</strain>
    </source>
</reference>
<gene>
    <name evidence="2" type="ORF">GCM10007100_05200</name>
</gene>
<dbReference type="EMBL" id="BMXI01000002">
    <property type="protein sequence ID" value="GHC43108.1"/>
    <property type="molecule type" value="Genomic_DNA"/>
</dbReference>
<protein>
    <recommendedName>
        <fullName evidence="4">Lipoprotein</fullName>
    </recommendedName>
</protein>
<feature type="signal peptide" evidence="1">
    <location>
        <begin position="1"/>
        <end position="18"/>
    </location>
</feature>